<reference evidence="1 2" key="1">
    <citation type="submission" date="2014-04" db="EMBL/GenBank/DDBJ databases">
        <authorList>
            <consortium name="DOE Joint Genome Institute"/>
            <person name="Kuo A."/>
            <person name="Kohler A."/>
            <person name="Costa M.D."/>
            <person name="Nagy L.G."/>
            <person name="Floudas D."/>
            <person name="Copeland A."/>
            <person name="Barry K.W."/>
            <person name="Cichocki N."/>
            <person name="Veneault-Fourrey C."/>
            <person name="LaButti K."/>
            <person name="Lindquist E.A."/>
            <person name="Lipzen A."/>
            <person name="Lundell T."/>
            <person name="Morin E."/>
            <person name="Murat C."/>
            <person name="Sun H."/>
            <person name="Tunlid A."/>
            <person name="Henrissat B."/>
            <person name="Grigoriev I.V."/>
            <person name="Hibbett D.S."/>
            <person name="Martin F."/>
            <person name="Nordberg H.P."/>
            <person name="Cantor M.N."/>
            <person name="Hua S.X."/>
        </authorList>
    </citation>
    <scope>NUCLEOTIDE SEQUENCE [LARGE SCALE GENOMIC DNA]</scope>
    <source>
        <strain evidence="1 2">Marx 270</strain>
    </source>
</reference>
<keyword evidence="2" id="KW-1185">Reference proteome</keyword>
<accession>A0A0C3NS95</accession>
<proteinExistence type="predicted"/>
<protein>
    <submittedName>
        <fullName evidence="1">Uncharacterized protein</fullName>
    </submittedName>
</protein>
<dbReference type="InParanoid" id="A0A0C3NS95"/>
<dbReference type="Proteomes" id="UP000054217">
    <property type="component" value="Unassembled WGS sequence"/>
</dbReference>
<sequence length="49" mass="5553">MTGADAELKSSKGKQLFAMKYDQHLSCYDMRIYNNVQGEDPPTGSQNQR</sequence>
<organism evidence="1 2">
    <name type="scientific">Pisolithus tinctorius Marx 270</name>
    <dbReference type="NCBI Taxonomy" id="870435"/>
    <lineage>
        <taxon>Eukaryota</taxon>
        <taxon>Fungi</taxon>
        <taxon>Dikarya</taxon>
        <taxon>Basidiomycota</taxon>
        <taxon>Agaricomycotina</taxon>
        <taxon>Agaricomycetes</taxon>
        <taxon>Agaricomycetidae</taxon>
        <taxon>Boletales</taxon>
        <taxon>Sclerodermatineae</taxon>
        <taxon>Pisolithaceae</taxon>
        <taxon>Pisolithus</taxon>
    </lineage>
</organism>
<name>A0A0C3NS95_PISTI</name>
<gene>
    <name evidence="1" type="ORF">M404DRAFT_31359</name>
</gene>
<dbReference type="HOGENOM" id="CLU_3143640_0_0_1"/>
<evidence type="ECO:0000313" key="2">
    <source>
        <dbReference type="Proteomes" id="UP000054217"/>
    </source>
</evidence>
<reference evidence="2" key="2">
    <citation type="submission" date="2015-01" db="EMBL/GenBank/DDBJ databases">
        <title>Evolutionary Origins and Diversification of the Mycorrhizal Mutualists.</title>
        <authorList>
            <consortium name="DOE Joint Genome Institute"/>
            <consortium name="Mycorrhizal Genomics Consortium"/>
            <person name="Kohler A."/>
            <person name="Kuo A."/>
            <person name="Nagy L.G."/>
            <person name="Floudas D."/>
            <person name="Copeland A."/>
            <person name="Barry K.W."/>
            <person name="Cichocki N."/>
            <person name="Veneault-Fourrey C."/>
            <person name="LaButti K."/>
            <person name="Lindquist E.A."/>
            <person name="Lipzen A."/>
            <person name="Lundell T."/>
            <person name="Morin E."/>
            <person name="Murat C."/>
            <person name="Riley R."/>
            <person name="Ohm R."/>
            <person name="Sun H."/>
            <person name="Tunlid A."/>
            <person name="Henrissat B."/>
            <person name="Grigoriev I.V."/>
            <person name="Hibbett D.S."/>
            <person name="Martin F."/>
        </authorList>
    </citation>
    <scope>NUCLEOTIDE SEQUENCE [LARGE SCALE GENOMIC DNA]</scope>
    <source>
        <strain evidence="2">Marx 270</strain>
    </source>
</reference>
<dbReference type="EMBL" id="KN832016">
    <property type="protein sequence ID" value="KIN98355.1"/>
    <property type="molecule type" value="Genomic_DNA"/>
</dbReference>
<evidence type="ECO:0000313" key="1">
    <source>
        <dbReference type="EMBL" id="KIN98355.1"/>
    </source>
</evidence>
<dbReference type="AlphaFoldDB" id="A0A0C3NS95"/>